<evidence type="ECO:0000313" key="2">
    <source>
        <dbReference type="EMBL" id="OGB85403.1"/>
    </source>
</evidence>
<gene>
    <name evidence="2" type="ORF">A2994_02140</name>
</gene>
<dbReference type="AlphaFoldDB" id="A0A1F4PNH9"/>
<accession>A0A1F4PNH9</accession>
<organism evidence="2 3">
    <name type="scientific">candidate division Kazan bacterium RIFCSPLOWO2_01_FULL_48_13</name>
    <dbReference type="NCBI Taxonomy" id="1798539"/>
    <lineage>
        <taxon>Bacteria</taxon>
        <taxon>Bacteria division Kazan-3B-28</taxon>
    </lineage>
</organism>
<keyword evidence="1" id="KW-1133">Transmembrane helix</keyword>
<dbReference type="Proteomes" id="UP000179010">
    <property type="component" value="Unassembled WGS sequence"/>
</dbReference>
<feature type="transmembrane region" description="Helical" evidence="1">
    <location>
        <begin position="70"/>
        <end position="92"/>
    </location>
</feature>
<evidence type="ECO:0000313" key="3">
    <source>
        <dbReference type="Proteomes" id="UP000179010"/>
    </source>
</evidence>
<dbReference type="STRING" id="1798539.A2994_02140"/>
<feature type="transmembrane region" description="Helical" evidence="1">
    <location>
        <begin position="28"/>
        <end position="50"/>
    </location>
</feature>
<dbReference type="EMBL" id="METE01000004">
    <property type="protein sequence ID" value="OGB85403.1"/>
    <property type="molecule type" value="Genomic_DNA"/>
</dbReference>
<name>A0A1F4PNH9_UNCK3</name>
<sequence length="128" mass="15044">MKVRLFEWSGGRNFFYQWGRLKRREKNLYLFIYLAWLLHVVSWMLWLIWVAPYPIALTVPLGFDLGFLSWIGDVLWPLVNLALISFNTWLVFKIYPKDLLAAWLLLGATFFIQTIVFGITLSLVMIGA</sequence>
<comment type="caution">
    <text evidence="2">The sequence shown here is derived from an EMBL/GenBank/DDBJ whole genome shotgun (WGS) entry which is preliminary data.</text>
</comment>
<keyword evidence="1" id="KW-0812">Transmembrane</keyword>
<keyword evidence="1" id="KW-0472">Membrane</keyword>
<reference evidence="2 3" key="1">
    <citation type="journal article" date="2016" name="Nat. Commun.">
        <title>Thousands of microbial genomes shed light on interconnected biogeochemical processes in an aquifer system.</title>
        <authorList>
            <person name="Anantharaman K."/>
            <person name="Brown C.T."/>
            <person name="Hug L.A."/>
            <person name="Sharon I."/>
            <person name="Castelle C.J."/>
            <person name="Probst A.J."/>
            <person name="Thomas B.C."/>
            <person name="Singh A."/>
            <person name="Wilkins M.J."/>
            <person name="Karaoz U."/>
            <person name="Brodie E.L."/>
            <person name="Williams K.H."/>
            <person name="Hubbard S.S."/>
            <person name="Banfield J.F."/>
        </authorList>
    </citation>
    <scope>NUCLEOTIDE SEQUENCE [LARGE SCALE GENOMIC DNA]</scope>
</reference>
<proteinExistence type="predicted"/>
<feature type="transmembrane region" description="Helical" evidence="1">
    <location>
        <begin position="99"/>
        <end position="126"/>
    </location>
</feature>
<evidence type="ECO:0000256" key="1">
    <source>
        <dbReference type="SAM" id="Phobius"/>
    </source>
</evidence>
<protein>
    <submittedName>
        <fullName evidence="2">Uncharacterized protein</fullName>
    </submittedName>
</protein>